<feature type="signal peptide" evidence="1">
    <location>
        <begin position="1"/>
        <end position="17"/>
    </location>
</feature>
<keyword evidence="1" id="KW-0732">Signal</keyword>
<organism evidence="4 5">
    <name type="scientific">Tilletia caries</name>
    <name type="common">wheat bunt fungus</name>
    <dbReference type="NCBI Taxonomy" id="13290"/>
    <lineage>
        <taxon>Eukaryota</taxon>
        <taxon>Fungi</taxon>
        <taxon>Dikarya</taxon>
        <taxon>Basidiomycota</taxon>
        <taxon>Ustilaginomycotina</taxon>
        <taxon>Exobasidiomycetes</taxon>
        <taxon>Tilletiales</taxon>
        <taxon>Tilletiaceae</taxon>
        <taxon>Tilletia</taxon>
    </lineage>
</organism>
<dbReference type="Pfam" id="PF14040">
    <property type="entry name" value="DNase_NucA_NucB"/>
    <property type="match status" value="1"/>
</dbReference>
<evidence type="ECO:0000259" key="2">
    <source>
        <dbReference type="Pfam" id="PF14040"/>
    </source>
</evidence>
<reference evidence="4" key="1">
    <citation type="submission" date="2016-04" db="EMBL/GenBank/DDBJ databases">
        <authorList>
            <person name="Nguyen H.D."/>
            <person name="Kesanakurti P."/>
            <person name="Cullis J."/>
            <person name="Levesque C.A."/>
            <person name="Hambleton S."/>
        </authorList>
    </citation>
    <scope>NUCLEOTIDE SEQUENCE</scope>
    <source>
        <strain evidence="4">DAOMC 238032</strain>
    </source>
</reference>
<gene>
    <name evidence="4" type="ORF">A4X03_0g1083</name>
    <name evidence="3" type="ORF">JKIAZH3_G849</name>
</gene>
<name>A0A177URS3_9BASI</name>
<dbReference type="EMBL" id="CAJHJG010000111">
    <property type="protein sequence ID" value="CAD6897539.1"/>
    <property type="molecule type" value="Genomic_DNA"/>
</dbReference>
<feature type="chain" id="PRO_5044550205" description="Deoxyribonuclease NucA/NucB domain-containing protein" evidence="1">
    <location>
        <begin position="18"/>
        <end position="213"/>
    </location>
</feature>
<reference evidence="4" key="2">
    <citation type="journal article" date="2019" name="IMA Fungus">
        <title>Genome sequencing and comparison of five Tilletia species to identify candidate genes for the detection of regulated species infecting wheat.</title>
        <authorList>
            <person name="Nguyen H.D.T."/>
            <person name="Sultana T."/>
            <person name="Kesanakurti P."/>
            <person name="Hambleton S."/>
        </authorList>
    </citation>
    <scope>NUCLEOTIDE SEQUENCE</scope>
    <source>
        <strain evidence="4">DAOMC 238032</strain>
    </source>
</reference>
<keyword evidence="6" id="KW-1185">Reference proteome</keyword>
<reference evidence="3" key="3">
    <citation type="submission" date="2020-10" db="EMBL/GenBank/DDBJ databases">
        <authorList>
            <person name="Sedaghatjoo S."/>
        </authorList>
    </citation>
    <scope>NUCLEOTIDE SEQUENCE</scope>
    <source>
        <strain evidence="3">AZH3</strain>
    </source>
</reference>
<dbReference type="AlphaFoldDB" id="A0A177URS3"/>
<evidence type="ECO:0000313" key="3">
    <source>
        <dbReference type="EMBL" id="CAD6897539.1"/>
    </source>
</evidence>
<comment type="caution">
    <text evidence="4">The sequence shown here is derived from an EMBL/GenBank/DDBJ whole genome shotgun (WGS) entry which is preliminary data.</text>
</comment>
<dbReference type="Proteomes" id="UP000836402">
    <property type="component" value="Unassembled WGS sequence"/>
</dbReference>
<accession>A0A177URS3</accession>
<dbReference type="EMBL" id="LWDD02000079">
    <property type="protein sequence ID" value="KAE8264253.1"/>
    <property type="molecule type" value="Genomic_DNA"/>
</dbReference>
<evidence type="ECO:0000313" key="6">
    <source>
        <dbReference type="Proteomes" id="UP000836402"/>
    </source>
</evidence>
<proteinExistence type="predicted"/>
<evidence type="ECO:0000256" key="1">
    <source>
        <dbReference type="SAM" id="SignalP"/>
    </source>
</evidence>
<evidence type="ECO:0000313" key="4">
    <source>
        <dbReference type="EMBL" id="KAE8264253.1"/>
    </source>
</evidence>
<dbReference type="InterPro" id="IPR029476">
    <property type="entry name" value="DNase_NucA_NucB"/>
</dbReference>
<evidence type="ECO:0000313" key="5">
    <source>
        <dbReference type="Proteomes" id="UP000077671"/>
    </source>
</evidence>
<sequence length="213" mass="22538">MLFRSLAVAVLASSAFAATVVFDCAKVPNICSNDCWAIQCNGKPTTLHRDSADATAHRNANACRSPNRCSGNPTDSNSCDEYPFASSAEGGAGAITRCVPSHENSVQGGTLSSFYTNNAIKDGGAYNVGFSGSSGLQYCGGSSCTNSGNELIRRGESPRAGGLQHLPRYFITNEGHEILMYERVSEAGSLDKLVGTEVWLAHEERNVTITSMV</sequence>
<protein>
    <recommendedName>
        <fullName evidence="2">Deoxyribonuclease NucA/NucB domain-containing protein</fullName>
    </recommendedName>
</protein>
<feature type="domain" description="Deoxyribonuclease NucA/NucB" evidence="2">
    <location>
        <begin position="35"/>
        <end position="128"/>
    </location>
</feature>
<dbReference type="Proteomes" id="UP000077671">
    <property type="component" value="Unassembled WGS sequence"/>
</dbReference>